<keyword evidence="1" id="KW-0805">Transcription regulation</keyword>
<dbReference type="AlphaFoldDB" id="A0A0C6PDH0"/>
<evidence type="ECO:0000259" key="5">
    <source>
        <dbReference type="PROSITE" id="PS50977"/>
    </source>
</evidence>
<evidence type="ECO:0000313" key="7">
    <source>
        <dbReference type="Proteomes" id="UP000007564"/>
    </source>
</evidence>
<evidence type="ECO:0000256" key="3">
    <source>
        <dbReference type="ARBA" id="ARBA00023163"/>
    </source>
</evidence>
<dbReference type="InterPro" id="IPR009057">
    <property type="entry name" value="Homeodomain-like_sf"/>
</dbReference>
<dbReference type="PROSITE" id="PS50977">
    <property type="entry name" value="HTH_TETR_2"/>
    <property type="match status" value="1"/>
</dbReference>
<evidence type="ECO:0000256" key="1">
    <source>
        <dbReference type="ARBA" id="ARBA00023015"/>
    </source>
</evidence>
<dbReference type="EMBL" id="HE965806">
    <property type="protein sequence ID" value="CCJ56200.1"/>
    <property type="molecule type" value="Genomic_DNA"/>
</dbReference>
<dbReference type="PANTHER" id="PTHR47506">
    <property type="entry name" value="TRANSCRIPTIONAL REGULATORY PROTEIN"/>
    <property type="match status" value="1"/>
</dbReference>
<dbReference type="HOGENOM" id="CLU_091687_4_1_4"/>
<evidence type="ECO:0000256" key="2">
    <source>
        <dbReference type="ARBA" id="ARBA00023125"/>
    </source>
</evidence>
<feature type="DNA-binding region" description="H-T-H motif" evidence="4">
    <location>
        <begin position="29"/>
        <end position="48"/>
    </location>
</feature>
<sequence>MVRPRTIDRERLLDIAESIISEAGAVTISFGGLAEAAGLSKASVQSVFGTREAMMEALLERWLRKEQRAYQKKIGPQSSLRERVRRHVKITGKESSEANSRLAAVLTALVGSDATEGVMAKWYASRVGKFSAETQEERLLRIAFLAAEGAFFMRHVAGFPMSDRLWRELFHDLLDFVAEPVGGAARSAA</sequence>
<dbReference type="GeneID" id="69600684"/>
<dbReference type="Proteomes" id="UP000007564">
    <property type="component" value="Chromosome"/>
</dbReference>
<evidence type="ECO:0000313" key="6">
    <source>
        <dbReference type="EMBL" id="CCJ56200.1"/>
    </source>
</evidence>
<gene>
    <name evidence="6" type="ORF">BN112_4286</name>
</gene>
<feature type="domain" description="HTH tetR-type" evidence="5">
    <location>
        <begin position="6"/>
        <end position="66"/>
    </location>
</feature>
<name>A0A0C6PDH0_BORBO</name>
<dbReference type="GO" id="GO:0003677">
    <property type="term" value="F:DNA binding"/>
    <property type="evidence" value="ECO:0007669"/>
    <property type="project" value="UniProtKB-UniRule"/>
</dbReference>
<organism evidence="6 7">
    <name type="scientific">Bordetella bronchiseptica 253</name>
    <dbReference type="NCBI Taxonomy" id="568707"/>
    <lineage>
        <taxon>Bacteria</taxon>
        <taxon>Pseudomonadati</taxon>
        <taxon>Pseudomonadota</taxon>
        <taxon>Betaproteobacteria</taxon>
        <taxon>Burkholderiales</taxon>
        <taxon>Alcaligenaceae</taxon>
        <taxon>Bordetella</taxon>
    </lineage>
</organism>
<protein>
    <submittedName>
        <fullName evidence="6">Probable transcriptional regulator</fullName>
    </submittedName>
</protein>
<accession>A0A0C6PDH0</accession>
<proteinExistence type="predicted"/>
<dbReference type="SUPFAM" id="SSF46689">
    <property type="entry name" value="Homeodomain-like"/>
    <property type="match status" value="1"/>
</dbReference>
<dbReference type="InterPro" id="IPR001647">
    <property type="entry name" value="HTH_TetR"/>
</dbReference>
<dbReference type="OrthoDB" id="9809772at2"/>
<dbReference type="RefSeq" id="WP_003814459.1">
    <property type="nucleotide sequence ID" value="NC_019382.1"/>
</dbReference>
<dbReference type="Gene3D" id="1.10.357.10">
    <property type="entry name" value="Tetracycline Repressor, domain 2"/>
    <property type="match status" value="1"/>
</dbReference>
<reference evidence="6 7" key="1">
    <citation type="journal article" date="2012" name="BMC Genomics">
        <title>Comparative genomics of the classical Bordetella subspecies: the evolution and exchange of virulence-associated diversity amongst closely related pathogens.</title>
        <authorList>
            <person name="Park J."/>
            <person name="Zhang Y."/>
            <person name="Buboltz A.M."/>
            <person name="Zhang X."/>
            <person name="Schuster S.C."/>
            <person name="Ahuja U."/>
            <person name="Liu M."/>
            <person name="Miller J.F."/>
            <person name="Sebaihia M."/>
            <person name="Bentley S.D."/>
            <person name="Parkhill J."/>
            <person name="Harvill E.T."/>
        </authorList>
    </citation>
    <scope>NUCLEOTIDE SEQUENCE [LARGE SCALE GENOMIC DNA]</scope>
    <source>
        <strain evidence="6 7">253</strain>
    </source>
</reference>
<keyword evidence="2 4" id="KW-0238">DNA-binding</keyword>
<dbReference type="SMR" id="A0A0C6PDH0"/>
<keyword evidence="3" id="KW-0804">Transcription</keyword>
<dbReference type="InterPro" id="IPR041479">
    <property type="entry name" value="TetR_CgmR_C"/>
</dbReference>
<dbReference type="KEGG" id="bbh:BN112_4286"/>
<evidence type="ECO:0000256" key="4">
    <source>
        <dbReference type="PROSITE-ProRule" id="PRU00335"/>
    </source>
</evidence>
<dbReference type="PANTHER" id="PTHR47506:SF1">
    <property type="entry name" value="HTH-TYPE TRANSCRIPTIONAL REGULATOR YJDC"/>
    <property type="match status" value="1"/>
</dbReference>
<dbReference type="Pfam" id="PF17937">
    <property type="entry name" value="TetR_C_28"/>
    <property type="match status" value="1"/>
</dbReference>